<evidence type="ECO:0000313" key="3">
    <source>
        <dbReference type="EMBL" id="TWT89356.1"/>
    </source>
</evidence>
<organism evidence="3 4">
    <name type="scientific">Neorhodopirellula pilleata</name>
    <dbReference type="NCBI Taxonomy" id="2714738"/>
    <lineage>
        <taxon>Bacteria</taxon>
        <taxon>Pseudomonadati</taxon>
        <taxon>Planctomycetota</taxon>
        <taxon>Planctomycetia</taxon>
        <taxon>Pirellulales</taxon>
        <taxon>Pirellulaceae</taxon>
        <taxon>Neorhodopirellula</taxon>
    </lineage>
</organism>
<protein>
    <recommendedName>
        <fullName evidence="2">3-keto-alpha-glucoside-1,2-lyase/3-keto-2-hydroxy-glucal hydratase domain-containing protein</fullName>
    </recommendedName>
</protein>
<dbReference type="OrthoDB" id="9780017at2"/>
<feature type="signal peptide" evidence="1">
    <location>
        <begin position="1"/>
        <end position="20"/>
    </location>
</feature>
<dbReference type="Proteomes" id="UP000316213">
    <property type="component" value="Unassembled WGS sequence"/>
</dbReference>
<dbReference type="EMBL" id="SJPM01000018">
    <property type="protein sequence ID" value="TWT89356.1"/>
    <property type="molecule type" value="Genomic_DNA"/>
</dbReference>
<gene>
    <name evidence="3" type="ORF">Pla100_55190</name>
</gene>
<keyword evidence="4" id="KW-1185">Reference proteome</keyword>
<dbReference type="Pfam" id="PF06439">
    <property type="entry name" value="3keto-disac_hyd"/>
    <property type="match status" value="1"/>
</dbReference>
<evidence type="ECO:0000256" key="1">
    <source>
        <dbReference type="SAM" id="SignalP"/>
    </source>
</evidence>
<dbReference type="Gene3D" id="2.60.120.560">
    <property type="entry name" value="Exo-inulinase, domain 1"/>
    <property type="match status" value="1"/>
</dbReference>
<name>A0A5C5ZQ84_9BACT</name>
<dbReference type="InterPro" id="IPR010496">
    <property type="entry name" value="AL/BT2_dom"/>
</dbReference>
<reference evidence="3 4" key="1">
    <citation type="submission" date="2019-02" db="EMBL/GenBank/DDBJ databases">
        <title>Deep-cultivation of Planctomycetes and their phenomic and genomic characterization uncovers novel biology.</title>
        <authorList>
            <person name="Wiegand S."/>
            <person name="Jogler M."/>
            <person name="Boedeker C."/>
            <person name="Pinto D."/>
            <person name="Vollmers J."/>
            <person name="Rivas-Marin E."/>
            <person name="Kohn T."/>
            <person name="Peeters S.H."/>
            <person name="Heuer A."/>
            <person name="Rast P."/>
            <person name="Oberbeckmann S."/>
            <person name="Bunk B."/>
            <person name="Jeske O."/>
            <person name="Meyerdierks A."/>
            <person name="Storesund J.E."/>
            <person name="Kallscheuer N."/>
            <person name="Luecker S."/>
            <person name="Lage O.M."/>
            <person name="Pohl T."/>
            <person name="Merkel B.J."/>
            <person name="Hornburger P."/>
            <person name="Mueller R.-W."/>
            <person name="Bruemmer F."/>
            <person name="Labrenz M."/>
            <person name="Spormann A.M."/>
            <person name="Op Den Camp H."/>
            <person name="Overmann J."/>
            <person name="Amann R."/>
            <person name="Jetten M.S.M."/>
            <person name="Mascher T."/>
            <person name="Medema M.H."/>
            <person name="Devos D.P."/>
            <person name="Kaster A.-K."/>
            <person name="Ovreas L."/>
            <person name="Rohde M."/>
            <person name="Galperin M.Y."/>
            <person name="Jogler C."/>
        </authorList>
    </citation>
    <scope>NUCLEOTIDE SEQUENCE [LARGE SCALE GENOMIC DNA]</scope>
    <source>
        <strain evidence="3 4">Pla100</strain>
    </source>
</reference>
<feature type="chain" id="PRO_5022671021" description="3-keto-alpha-glucoside-1,2-lyase/3-keto-2-hydroxy-glucal hydratase domain-containing protein" evidence="1">
    <location>
        <begin position="21"/>
        <end position="212"/>
    </location>
</feature>
<dbReference type="AlphaFoldDB" id="A0A5C5ZQ84"/>
<evidence type="ECO:0000259" key="2">
    <source>
        <dbReference type="Pfam" id="PF06439"/>
    </source>
</evidence>
<proteinExistence type="predicted"/>
<sequence precursor="true">MKNLCMSAFLTLLIAPTVLAQDAGFVELFNGTDLTGWHQRNGTATYRVEGDAIVGKTNEGSPNSFLCTDKSYGDFELTFDVKVDSRLNSGVQIRSQSQGDKPEGRVNGPQVEISLDKMAGYIYGEAAGGWMTPDADRKPHDTFQDGQWNSYRIVAKGPLIQTWINGTPISDLTHEERYRSHPKGFIGLQVHGIGAGQGPYEVRWRNLRIREI</sequence>
<comment type="caution">
    <text evidence="3">The sequence shown here is derived from an EMBL/GenBank/DDBJ whole genome shotgun (WGS) entry which is preliminary data.</text>
</comment>
<accession>A0A5C5ZQ84</accession>
<keyword evidence="1" id="KW-0732">Signal</keyword>
<feature type="domain" description="3-keto-alpha-glucoside-1,2-lyase/3-keto-2-hydroxy-glucal hydratase" evidence="2">
    <location>
        <begin position="24"/>
        <end position="210"/>
    </location>
</feature>
<dbReference type="GO" id="GO:0016787">
    <property type="term" value="F:hydrolase activity"/>
    <property type="evidence" value="ECO:0007669"/>
    <property type="project" value="InterPro"/>
</dbReference>
<evidence type="ECO:0000313" key="4">
    <source>
        <dbReference type="Proteomes" id="UP000316213"/>
    </source>
</evidence>